<evidence type="ECO:0000256" key="3">
    <source>
        <dbReference type="ARBA" id="ARBA00023027"/>
    </source>
</evidence>
<organism evidence="7 8">
    <name type="scientific">Catenaria anguillulae PL171</name>
    <dbReference type="NCBI Taxonomy" id="765915"/>
    <lineage>
        <taxon>Eukaryota</taxon>
        <taxon>Fungi</taxon>
        <taxon>Fungi incertae sedis</taxon>
        <taxon>Blastocladiomycota</taxon>
        <taxon>Blastocladiomycetes</taxon>
        <taxon>Blastocladiales</taxon>
        <taxon>Catenariaceae</taxon>
        <taxon>Catenaria</taxon>
    </lineage>
</organism>
<dbReference type="PANTHER" id="PTHR43720">
    <property type="entry name" value="2-AMINOMUCONIC SEMIALDEHYDE DEHYDROGENASE"/>
    <property type="match status" value="1"/>
</dbReference>
<dbReference type="FunFam" id="3.40.605.10:FF:000007">
    <property type="entry name" value="NAD/NADP-dependent betaine aldehyde dehydrogenase"/>
    <property type="match status" value="1"/>
</dbReference>
<name>A0A1Y2I4M5_9FUNG</name>
<evidence type="ECO:0000256" key="1">
    <source>
        <dbReference type="ARBA" id="ARBA00009986"/>
    </source>
</evidence>
<comment type="similarity">
    <text evidence="1 5">Belongs to the aldehyde dehydrogenase family.</text>
</comment>
<dbReference type="InterPro" id="IPR016162">
    <property type="entry name" value="Ald_DH_N"/>
</dbReference>
<evidence type="ECO:0000256" key="5">
    <source>
        <dbReference type="RuleBase" id="RU003345"/>
    </source>
</evidence>
<comment type="caution">
    <text evidence="7">The sequence shown here is derived from an EMBL/GenBank/DDBJ whole genome shotgun (WGS) entry which is preliminary data.</text>
</comment>
<feature type="domain" description="Aldehyde dehydrogenase" evidence="6">
    <location>
        <begin position="55"/>
        <end position="477"/>
    </location>
</feature>
<evidence type="ECO:0000313" key="7">
    <source>
        <dbReference type="EMBL" id="ORZ40973.1"/>
    </source>
</evidence>
<dbReference type="GO" id="GO:0016620">
    <property type="term" value="F:oxidoreductase activity, acting on the aldehyde or oxo group of donors, NAD or NADP as acceptor"/>
    <property type="evidence" value="ECO:0007669"/>
    <property type="project" value="InterPro"/>
</dbReference>
<dbReference type="Gene3D" id="3.40.309.10">
    <property type="entry name" value="Aldehyde Dehydrogenase, Chain A, domain 2"/>
    <property type="match status" value="1"/>
</dbReference>
<dbReference type="PANTHER" id="PTHR43720:SF2">
    <property type="entry name" value="2-AMINOMUCONIC SEMIALDEHYDE DEHYDROGENASE"/>
    <property type="match status" value="1"/>
</dbReference>
<evidence type="ECO:0000259" key="6">
    <source>
        <dbReference type="Pfam" id="PF00171"/>
    </source>
</evidence>
<dbReference type="Pfam" id="PF00171">
    <property type="entry name" value="Aldedh"/>
    <property type="match status" value="1"/>
</dbReference>
<dbReference type="STRING" id="765915.A0A1Y2I4M5"/>
<dbReference type="PROSITE" id="PS00687">
    <property type="entry name" value="ALDEHYDE_DEHYDR_GLU"/>
    <property type="match status" value="1"/>
</dbReference>
<dbReference type="OrthoDB" id="310895at2759"/>
<dbReference type="InterPro" id="IPR016160">
    <property type="entry name" value="Ald_DH_CS_CYS"/>
</dbReference>
<keyword evidence="8" id="KW-1185">Reference proteome</keyword>
<proteinExistence type="inferred from homology"/>
<gene>
    <name evidence="7" type="ORF">BCR44DRAFT_1527820</name>
</gene>
<sequence>MTASTLQDPPTAAIRISNFINGAFTPHATAAATTNGEGQPAYLPMANPSTGKHHIDRSRFLNAIADGIERRLDEFAQAESADQGKPVSLAKSVDIPRAIHNFRFFASAILHESTKATEMEQLPGGQGSALNYVRREPVGVAGLISPWNLPLYLLTWKIAPCLATGNTCVCKPSEFTSHTAYLLCEVMQQANLPAGVVNMVFGNGPNAGAALVAHKDVPLISFTGGTVTGERIARVAAPMFKKLSLELGGKNAALVFGDADLARAVSTTVFSSFRNQGEICLCTSRVFVHRSIYDEFVSQLVDQVKKLKVGDPKNPATDLGALVSKEHMEKVLGYIEIGKAEGGKVVTGGYRVPADELSAHLRDGYYVAPTVITGLAPTSRCMQEEIFGPVTCVYPFDTEDEVIAWANGTQYGLAATVWTESLNTAHRVSAKLHSGTVWVNTWMTRDLNMPFGGVKASGIGREGWPSSLEFFTEEKTVCIRIG</sequence>
<dbReference type="InterPro" id="IPR016161">
    <property type="entry name" value="Ald_DH/histidinol_DH"/>
</dbReference>
<dbReference type="InterPro" id="IPR029510">
    <property type="entry name" value="Ald_DH_CS_GLU"/>
</dbReference>
<protein>
    <submittedName>
        <fullName evidence="7">Aldehyde dehydrogenase family 8 member A1</fullName>
    </submittedName>
</protein>
<dbReference type="InterPro" id="IPR015590">
    <property type="entry name" value="Aldehyde_DH_dom"/>
</dbReference>
<dbReference type="Proteomes" id="UP000193411">
    <property type="component" value="Unassembled WGS sequence"/>
</dbReference>
<dbReference type="FunFam" id="3.40.309.10:FF:000012">
    <property type="entry name" value="Betaine aldehyde dehydrogenase"/>
    <property type="match status" value="1"/>
</dbReference>
<dbReference type="EMBL" id="MCFL01000002">
    <property type="protein sequence ID" value="ORZ40973.1"/>
    <property type="molecule type" value="Genomic_DNA"/>
</dbReference>
<evidence type="ECO:0000256" key="2">
    <source>
        <dbReference type="ARBA" id="ARBA00023002"/>
    </source>
</evidence>
<dbReference type="CDD" id="cd07093">
    <property type="entry name" value="ALDH_F8_HMSADH"/>
    <property type="match status" value="1"/>
</dbReference>
<dbReference type="PROSITE" id="PS00070">
    <property type="entry name" value="ALDEHYDE_DEHYDR_CYS"/>
    <property type="match status" value="1"/>
</dbReference>
<evidence type="ECO:0000256" key="4">
    <source>
        <dbReference type="PROSITE-ProRule" id="PRU10007"/>
    </source>
</evidence>
<accession>A0A1Y2I4M5</accession>
<dbReference type="InterPro" id="IPR016163">
    <property type="entry name" value="Ald_DH_C"/>
</dbReference>
<dbReference type="Gene3D" id="3.40.605.10">
    <property type="entry name" value="Aldehyde Dehydrogenase, Chain A, domain 1"/>
    <property type="match status" value="1"/>
</dbReference>
<keyword evidence="3" id="KW-0520">NAD</keyword>
<keyword evidence="2 5" id="KW-0560">Oxidoreductase</keyword>
<feature type="active site" evidence="4">
    <location>
        <position position="246"/>
    </location>
</feature>
<dbReference type="SUPFAM" id="SSF53720">
    <property type="entry name" value="ALDH-like"/>
    <property type="match status" value="1"/>
</dbReference>
<evidence type="ECO:0000313" key="8">
    <source>
        <dbReference type="Proteomes" id="UP000193411"/>
    </source>
</evidence>
<reference evidence="7 8" key="1">
    <citation type="submission" date="2016-07" db="EMBL/GenBank/DDBJ databases">
        <title>Pervasive Adenine N6-methylation of Active Genes in Fungi.</title>
        <authorList>
            <consortium name="DOE Joint Genome Institute"/>
            <person name="Mondo S.J."/>
            <person name="Dannebaum R.O."/>
            <person name="Kuo R.C."/>
            <person name="Labutti K."/>
            <person name="Haridas S."/>
            <person name="Kuo A."/>
            <person name="Salamov A."/>
            <person name="Ahrendt S.R."/>
            <person name="Lipzen A."/>
            <person name="Sullivan W."/>
            <person name="Andreopoulos W.B."/>
            <person name="Clum A."/>
            <person name="Lindquist E."/>
            <person name="Daum C."/>
            <person name="Ramamoorthy G.K."/>
            <person name="Gryganskyi A."/>
            <person name="Culley D."/>
            <person name="Magnuson J.K."/>
            <person name="James T.Y."/>
            <person name="O'Malley M.A."/>
            <person name="Stajich J.E."/>
            <person name="Spatafora J.W."/>
            <person name="Visel A."/>
            <person name="Grigoriev I.V."/>
        </authorList>
    </citation>
    <scope>NUCLEOTIDE SEQUENCE [LARGE SCALE GENOMIC DNA]</scope>
    <source>
        <strain evidence="7 8">PL171</strain>
    </source>
</reference>
<dbReference type="AlphaFoldDB" id="A0A1Y2I4M5"/>